<dbReference type="InterPro" id="IPR009000">
    <property type="entry name" value="Transl_B-barrel_sf"/>
</dbReference>
<organism evidence="1 2">
    <name type="scientific">Candidatus Azambacteria bacterium RIFCSPLOWO2_02_FULL_44_14</name>
    <dbReference type="NCBI Taxonomy" id="1797306"/>
    <lineage>
        <taxon>Bacteria</taxon>
        <taxon>Candidatus Azamiibacteriota</taxon>
    </lineage>
</organism>
<dbReference type="GO" id="GO:0003746">
    <property type="term" value="F:translation elongation factor activity"/>
    <property type="evidence" value="ECO:0007669"/>
    <property type="project" value="UniProtKB-KW"/>
</dbReference>
<dbReference type="AlphaFoldDB" id="A0A1F5CBG4"/>
<protein>
    <submittedName>
        <fullName evidence="1">Translation elongation factor-like protein</fullName>
    </submittedName>
</protein>
<keyword evidence="1" id="KW-0648">Protein biosynthesis</keyword>
<accession>A0A1F5CBG4</accession>
<gene>
    <name evidence="1" type="ORF">A3I30_03065</name>
</gene>
<proteinExistence type="predicted"/>
<dbReference type="SUPFAM" id="SSF50447">
    <property type="entry name" value="Translation proteins"/>
    <property type="match status" value="1"/>
</dbReference>
<dbReference type="EMBL" id="MEYV01000011">
    <property type="protein sequence ID" value="OGD40221.1"/>
    <property type="molecule type" value="Genomic_DNA"/>
</dbReference>
<reference evidence="1 2" key="1">
    <citation type="journal article" date="2016" name="Nat. Commun.">
        <title>Thousands of microbial genomes shed light on interconnected biogeochemical processes in an aquifer system.</title>
        <authorList>
            <person name="Anantharaman K."/>
            <person name="Brown C.T."/>
            <person name="Hug L.A."/>
            <person name="Sharon I."/>
            <person name="Castelle C.J."/>
            <person name="Probst A.J."/>
            <person name="Thomas B.C."/>
            <person name="Singh A."/>
            <person name="Wilkins M.J."/>
            <person name="Karaoz U."/>
            <person name="Brodie E.L."/>
            <person name="Williams K.H."/>
            <person name="Hubbard S.S."/>
            <person name="Banfield J.F."/>
        </authorList>
    </citation>
    <scope>NUCLEOTIDE SEQUENCE [LARGE SCALE GENOMIC DNA]</scope>
</reference>
<comment type="caution">
    <text evidence="1">The sequence shown here is derived from an EMBL/GenBank/DDBJ whole genome shotgun (WGS) entry which is preliminary data.</text>
</comment>
<dbReference type="Gene3D" id="2.40.30.10">
    <property type="entry name" value="Translation factors"/>
    <property type="match status" value="1"/>
</dbReference>
<keyword evidence="1" id="KW-0251">Elongation factor</keyword>
<sequence>MEKKSREKLIGKVTHYYDKAGVAIVKLSAPVAVGDEIHICGGKTDLEQTVGSMQVEHEDIQKAKKGDEIGIKVEDKVREGDEVYAK</sequence>
<evidence type="ECO:0000313" key="2">
    <source>
        <dbReference type="Proteomes" id="UP000177197"/>
    </source>
</evidence>
<name>A0A1F5CBG4_9BACT</name>
<evidence type="ECO:0000313" key="1">
    <source>
        <dbReference type="EMBL" id="OGD40221.1"/>
    </source>
</evidence>
<dbReference type="Proteomes" id="UP000177197">
    <property type="component" value="Unassembled WGS sequence"/>
</dbReference>